<protein>
    <recommendedName>
        <fullName evidence="3">DUF2478 domain-containing protein</fullName>
    </recommendedName>
</protein>
<dbReference type="RefSeq" id="WP_281843894.1">
    <property type="nucleotide sequence ID" value="NZ_BROH01000016.1"/>
</dbReference>
<name>A0ABQ5M0D1_9RHOB</name>
<dbReference type="Pfam" id="PF10649">
    <property type="entry name" value="DUF2478"/>
    <property type="match status" value="1"/>
</dbReference>
<reference evidence="1" key="1">
    <citation type="journal article" date="2023" name="Int. J. Syst. Evol. Microbiol.">
        <title>Sinisalibacter aestuarii sp. nov., isolated from estuarine sediment of the Arakawa River.</title>
        <authorList>
            <person name="Arafat S.T."/>
            <person name="Hirano S."/>
            <person name="Sato A."/>
            <person name="Takeuchi K."/>
            <person name="Yasuda T."/>
            <person name="Terahara T."/>
            <person name="Hamada M."/>
            <person name="Kobayashi T."/>
        </authorList>
    </citation>
    <scope>NUCLEOTIDE SEQUENCE</scope>
    <source>
        <strain evidence="1">B-399</strain>
    </source>
</reference>
<proteinExistence type="predicted"/>
<dbReference type="Proteomes" id="UP001144205">
    <property type="component" value="Unassembled WGS sequence"/>
</dbReference>
<evidence type="ECO:0000313" key="1">
    <source>
        <dbReference type="EMBL" id="GKY89977.1"/>
    </source>
</evidence>
<evidence type="ECO:0000313" key="2">
    <source>
        <dbReference type="Proteomes" id="UP001144205"/>
    </source>
</evidence>
<evidence type="ECO:0008006" key="3">
    <source>
        <dbReference type="Google" id="ProtNLM"/>
    </source>
</evidence>
<dbReference type="EMBL" id="BROH01000016">
    <property type="protein sequence ID" value="GKY89977.1"/>
    <property type="molecule type" value="Genomic_DNA"/>
</dbReference>
<accession>A0ABQ5M0D1</accession>
<gene>
    <name evidence="1" type="ORF">STA1M1_38460</name>
</gene>
<dbReference type="InterPro" id="IPR018912">
    <property type="entry name" value="DUF2478"/>
</dbReference>
<sequence length="208" mass="22637">MTHDIWHIGARLAPSLALPGATQASDRRRERHMQEPGVPIAYTLRSDDSDTDRLLSELAWHLESRGLRICGTVQANIQRAHDCRCDVDLRVLPEGPVIRISQDLGAGAVGCRLDPGALETAVGIVEDRLSRGADMLIVNRFGKQEAEGRGFRSAIAEALAHDIPVLVGMTPLNLAAFQEFTGGLAEALPPDIAELEDWALTHLADEMH</sequence>
<keyword evidence="2" id="KW-1185">Reference proteome</keyword>
<comment type="caution">
    <text evidence="1">The sequence shown here is derived from an EMBL/GenBank/DDBJ whole genome shotgun (WGS) entry which is preliminary data.</text>
</comment>
<organism evidence="1 2">
    <name type="scientific">Sinisalibacter aestuarii</name>
    <dbReference type="NCBI Taxonomy" id="2949426"/>
    <lineage>
        <taxon>Bacteria</taxon>
        <taxon>Pseudomonadati</taxon>
        <taxon>Pseudomonadota</taxon>
        <taxon>Alphaproteobacteria</taxon>
        <taxon>Rhodobacterales</taxon>
        <taxon>Roseobacteraceae</taxon>
        <taxon>Sinisalibacter</taxon>
    </lineage>
</organism>